<dbReference type="KEGG" id="panc:E2636_00280"/>
<comment type="caution">
    <text evidence="6">Lacks conserved residue(s) required for the propagation of feature annotation.</text>
</comment>
<comment type="subcellular location">
    <subcellularLocation>
        <location evidence="1 6">Cell membrane</location>
        <topology evidence="1 6">Multi-pass membrane protein</topology>
    </subcellularLocation>
</comment>
<evidence type="ECO:0000256" key="4">
    <source>
        <dbReference type="ARBA" id="ARBA00022989"/>
    </source>
</evidence>
<reference evidence="8 9" key="1">
    <citation type="submission" date="2019-03" db="EMBL/GenBank/DDBJ databases">
        <title>Complete genome sequence of Paenisporosarcina antarctica CGMCC 1.6503T.</title>
        <authorList>
            <person name="Rong J.-C."/>
            <person name="Chi N.-Y."/>
            <person name="Zhang Q.-F."/>
        </authorList>
    </citation>
    <scope>NUCLEOTIDE SEQUENCE [LARGE SCALE GENOMIC DNA]</scope>
    <source>
        <strain evidence="8 9">CGMCC 1.6503</strain>
    </source>
</reference>
<comment type="similarity">
    <text evidence="6">Belongs to the TVP38/TMEM64 family.</text>
</comment>
<keyword evidence="4 6" id="KW-1133">Transmembrane helix</keyword>
<evidence type="ECO:0000256" key="3">
    <source>
        <dbReference type="ARBA" id="ARBA00022692"/>
    </source>
</evidence>
<evidence type="ECO:0000259" key="7">
    <source>
        <dbReference type="Pfam" id="PF09335"/>
    </source>
</evidence>
<dbReference type="GO" id="GO:0005886">
    <property type="term" value="C:plasma membrane"/>
    <property type="evidence" value="ECO:0007669"/>
    <property type="project" value="UniProtKB-SubCell"/>
</dbReference>
<dbReference type="Pfam" id="PF09335">
    <property type="entry name" value="VTT_dom"/>
    <property type="match status" value="1"/>
</dbReference>
<dbReference type="RefSeq" id="WP_134207964.1">
    <property type="nucleotide sequence ID" value="NZ_CP038015.1"/>
</dbReference>
<accession>A0A4P6ZTZ8</accession>
<feature type="domain" description="VTT" evidence="7">
    <location>
        <begin position="33"/>
        <end position="149"/>
    </location>
</feature>
<feature type="transmembrane region" description="Helical" evidence="6">
    <location>
        <begin position="46"/>
        <end position="70"/>
    </location>
</feature>
<keyword evidence="5 6" id="KW-0472">Membrane</keyword>
<keyword evidence="3 6" id="KW-0812">Transmembrane</keyword>
<dbReference type="PANTHER" id="PTHR12677:SF55">
    <property type="entry name" value="UNDECAPRENYL PHOSPHATE TRANSPORTER SAOUHSC_00901-RELATED"/>
    <property type="match status" value="1"/>
</dbReference>
<proteinExistence type="inferred from homology"/>
<evidence type="ECO:0000256" key="1">
    <source>
        <dbReference type="ARBA" id="ARBA00004651"/>
    </source>
</evidence>
<evidence type="ECO:0000256" key="2">
    <source>
        <dbReference type="ARBA" id="ARBA00022475"/>
    </source>
</evidence>
<keyword evidence="2 6" id="KW-1003">Cell membrane</keyword>
<dbReference type="AlphaFoldDB" id="A0A4P6ZTZ8"/>
<dbReference type="InterPro" id="IPR015414">
    <property type="entry name" value="TMEM64"/>
</dbReference>
<dbReference type="Proteomes" id="UP000294292">
    <property type="component" value="Chromosome"/>
</dbReference>
<gene>
    <name evidence="8" type="ORF">E2636_00280</name>
</gene>
<dbReference type="InterPro" id="IPR032816">
    <property type="entry name" value="VTT_dom"/>
</dbReference>
<dbReference type="OrthoDB" id="5471155at2"/>
<evidence type="ECO:0000256" key="5">
    <source>
        <dbReference type="ARBA" id="ARBA00023136"/>
    </source>
</evidence>
<dbReference type="EMBL" id="CP038015">
    <property type="protein sequence ID" value="QBP39687.1"/>
    <property type="molecule type" value="Genomic_DNA"/>
</dbReference>
<evidence type="ECO:0000313" key="9">
    <source>
        <dbReference type="Proteomes" id="UP000294292"/>
    </source>
</evidence>
<keyword evidence="9" id="KW-1185">Reference proteome</keyword>
<feature type="transmembrane region" description="Helical" evidence="6">
    <location>
        <begin position="12"/>
        <end position="40"/>
    </location>
</feature>
<evidence type="ECO:0000256" key="6">
    <source>
        <dbReference type="RuleBase" id="RU366058"/>
    </source>
</evidence>
<feature type="transmembrane region" description="Helical" evidence="6">
    <location>
        <begin position="153"/>
        <end position="177"/>
    </location>
</feature>
<sequence>MDALLLYLHTTPLPLAIMLSICLNIGIAIVGVIPSVFLTAINVTVFGFWGGFYVSLIGEAIGSFVAFWLYRKGFRKFVNHKSKHTPRLQKLLHASPREAFLFVIGLRMMPFVPSGLVTLYASVGTMNFGSFVVASTIGKVPALLMEVSSTYAIVKWTSAAQFFVFALAIALLIFVWIKVKNR</sequence>
<protein>
    <recommendedName>
        <fullName evidence="6">TVP38/TMEM64 family membrane protein</fullName>
    </recommendedName>
</protein>
<dbReference type="PANTHER" id="PTHR12677">
    <property type="entry name" value="GOLGI APPARATUS MEMBRANE PROTEIN TVP38-RELATED"/>
    <property type="match status" value="1"/>
</dbReference>
<evidence type="ECO:0000313" key="8">
    <source>
        <dbReference type="EMBL" id="QBP39687.1"/>
    </source>
</evidence>
<organism evidence="8 9">
    <name type="scientific">Paenisporosarcina antarctica</name>
    <dbReference type="NCBI Taxonomy" id="417367"/>
    <lineage>
        <taxon>Bacteria</taxon>
        <taxon>Bacillati</taxon>
        <taxon>Bacillota</taxon>
        <taxon>Bacilli</taxon>
        <taxon>Bacillales</taxon>
        <taxon>Caryophanaceae</taxon>
        <taxon>Paenisporosarcina</taxon>
    </lineage>
</organism>
<name>A0A4P6ZTZ8_9BACL</name>